<keyword evidence="7" id="KW-1185">Reference proteome</keyword>
<dbReference type="PRINTS" id="PR00411">
    <property type="entry name" value="PNDRDTASEI"/>
</dbReference>
<dbReference type="GO" id="GO:0016491">
    <property type="term" value="F:oxidoreductase activity"/>
    <property type="evidence" value="ECO:0007669"/>
    <property type="project" value="InterPro"/>
</dbReference>
<comment type="cofactor">
    <cofactor evidence="1">
        <name>FAD</name>
        <dbReference type="ChEBI" id="CHEBI:57692"/>
    </cofactor>
</comment>
<dbReference type="InterPro" id="IPR023753">
    <property type="entry name" value="FAD/NAD-binding_dom"/>
</dbReference>
<evidence type="ECO:0000256" key="1">
    <source>
        <dbReference type="ARBA" id="ARBA00001974"/>
    </source>
</evidence>
<evidence type="ECO:0000256" key="4">
    <source>
        <dbReference type="ARBA" id="ARBA00022827"/>
    </source>
</evidence>
<dbReference type="InterPro" id="IPR050260">
    <property type="entry name" value="FAD-bd_OxRdtase"/>
</dbReference>
<comment type="similarity">
    <text evidence="2">Belongs to the FAD-dependent oxidoreductase family.</text>
</comment>
<evidence type="ECO:0000313" key="6">
    <source>
        <dbReference type="EMBL" id="MBY5959901.1"/>
    </source>
</evidence>
<evidence type="ECO:0000259" key="5">
    <source>
        <dbReference type="Pfam" id="PF07992"/>
    </source>
</evidence>
<reference evidence="6" key="1">
    <citation type="submission" date="2021-06" db="EMBL/GenBank/DDBJ databases">
        <title>44 bacteria genomes isolated from Dapeng, Shenzhen.</title>
        <authorList>
            <person name="Zheng W."/>
            <person name="Yu S."/>
            <person name="Huang Y."/>
        </authorList>
    </citation>
    <scope>NUCLEOTIDE SEQUENCE</scope>
    <source>
        <strain evidence="6">DP5N28-2</strain>
    </source>
</reference>
<dbReference type="Proteomes" id="UP000753961">
    <property type="component" value="Unassembled WGS sequence"/>
</dbReference>
<dbReference type="SUPFAM" id="SSF51905">
    <property type="entry name" value="FAD/NAD(P)-binding domain"/>
    <property type="match status" value="1"/>
</dbReference>
<dbReference type="Gene3D" id="3.50.50.60">
    <property type="entry name" value="FAD/NAD(P)-binding domain"/>
    <property type="match status" value="2"/>
</dbReference>
<dbReference type="AlphaFoldDB" id="A0A953HXE1"/>
<dbReference type="PANTHER" id="PTHR43429">
    <property type="entry name" value="PYRIDINE NUCLEOTIDE-DISULFIDE OXIDOREDUCTASE DOMAIN-CONTAINING"/>
    <property type="match status" value="1"/>
</dbReference>
<evidence type="ECO:0000256" key="2">
    <source>
        <dbReference type="ARBA" id="ARBA00006442"/>
    </source>
</evidence>
<evidence type="ECO:0000313" key="7">
    <source>
        <dbReference type="Proteomes" id="UP000753961"/>
    </source>
</evidence>
<name>A0A953HXE1_9BACT</name>
<dbReference type="InterPro" id="IPR036188">
    <property type="entry name" value="FAD/NAD-bd_sf"/>
</dbReference>
<keyword evidence="4" id="KW-0274">FAD</keyword>
<keyword evidence="3" id="KW-0285">Flavoprotein</keyword>
<gene>
    <name evidence="6" type="ORF">KUV50_17235</name>
</gene>
<proteinExistence type="inferred from homology"/>
<feature type="domain" description="FAD/NAD(P)-binding" evidence="5">
    <location>
        <begin position="3"/>
        <end position="289"/>
    </location>
</feature>
<dbReference type="RefSeq" id="WP_222581438.1">
    <property type="nucleotide sequence ID" value="NZ_JAHVHU010000019.1"/>
</dbReference>
<dbReference type="Pfam" id="PF07992">
    <property type="entry name" value="Pyr_redox_2"/>
    <property type="match status" value="1"/>
</dbReference>
<dbReference type="PANTHER" id="PTHR43429:SF3">
    <property type="entry name" value="NITRITE REDUCTASE [NAD(P)H]"/>
    <property type="match status" value="1"/>
</dbReference>
<sequence>MQKIVIIGNGISGITAARHIRKRSQSTIIVISKETDYFFSRTALMYIYMGHMRYQDTKPYEDWFWKKNNIELRRAEVTHIDFDKKSLHLIPAGPHTTNEESTRMRYDELVIATGSCPNKFGWPGQDLSNVFGLYSYQDLERLEAISEEIEQAVIVGGGLIGIELAEMLHSRDKEVTMLVREENYWDNVLPPDEAQMVNDQIQRIGIKLHLNTELGEIGGNASGKVTEVRTTSGLVLPCQFVGLTAGVHPNIKWLDSNTPLETDRGILVDEYLATNVPHVYAIGDCAQLRNPPPGRQPIEAVWYVGRIMGETIAHTLTGHRVKYQPGTWFNSAKFINLEYQVYGEVPPVIGPPFESFFWQHATKDAALRMVYHTETRQIIGLNVLGIRWKMDVCTQWIERGATIDHVVQEMRHAHFDPELHKKYYPEIKQQFAKRQNSRIA</sequence>
<protein>
    <submittedName>
        <fullName evidence="6">FAD-dependent oxidoreductase</fullName>
    </submittedName>
</protein>
<organism evidence="6 7">
    <name type="scientific">Membranihabitans marinus</name>
    <dbReference type="NCBI Taxonomy" id="1227546"/>
    <lineage>
        <taxon>Bacteria</taxon>
        <taxon>Pseudomonadati</taxon>
        <taxon>Bacteroidota</taxon>
        <taxon>Saprospiria</taxon>
        <taxon>Saprospirales</taxon>
        <taxon>Saprospiraceae</taxon>
        <taxon>Membranihabitans</taxon>
    </lineage>
</organism>
<accession>A0A953HXE1</accession>
<dbReference type="PRINTS" id="PR00368">
    <property type="entry name" value="FADPNR"/>
</dbReference>
<evidence type="ECO:0000256" key="3">
    <source>
        <dbReference type="ARBA" id="ARBA00022630"/>
    </source>
</evidence>
<comment type="caution">
    <text evidence="6">The sequence shown here is derived from an EMBL/GenBank/DDBJ whole genome shotgun (WGS) entry which is preliminary data.</text>
</comment>
<dbReference type="EMBL" id="JAHVHU010000019">
    <property type="protein sequence ID" value="MBY5959901.1"/>
    <property type="molecule type" value="Genomic_DNA"/>
</dbReference>